<proteinExistence type="predicted"/>
<dbReference type="Proteomes" id="UP000631535">
    <property type="component" value="Unassembled WGS sequence"/>
</dbReference>
<evidence type="ECO:0000313" key="1">
    <source>
        <dbReference type="EMBL" id="GGO42319.1"/>
    </source>
</evidence>
<dbReference type="RefSeq" id="WP_189035179.1">
    <property type="nucleotide sequence ID" value="NZ_BMMP01000001.1"/>
</dbReference>
<dbReference type="EMBL" id="BMMP01000001">
    <property type="protein sequence ID" value="GGO42319.1"/>
    <property type="molecule type" value="Genomic_DNA"/>
</dbReference>
<keyword evidence="2" id="KW-1185">Reference proteome</keyword>
<organism evidence="1 2">
    <name type="scientific">Streptomyces daqingensis</name>
    <dbReference type="NCBI Taxonomy" id="1472640"/>
    <lineage>
        <taxon>Bacteria</taxon>
        <taxon>Bacillati</taxon>
        <taxon>Actinomycetota</taxon>
        <taxon>Actinomycetes</taxon>
        <taxon>Kitasatosporales</taxon>
        <taxon>Streptomycetaceae</taxon>
        <taxon>Streptomyces</taxon>
    </lineage>
</organism>
<sequence>MLREPAPLTKAEREHGAAVAAALTAVAEPASDSFVRTLRLAAIMRNWLRREGHADVSTETIIKMLRTSFTLTRDSERRRLVHGLKIRPEYDTDVVSRPTPNGWTTYRRQG</sequence>
<evidence type="ECO:0000313" key="2">
    <source>
        <dbReference type="Proteomes" id="UP000631535"/>
    </source>
</evidence>
<evidence type="ECO:0008006" key="3">
    <source>
        <dbReference type="Google" id="ProtNLM"/>
    </source>
</evidence>
<protein>
    <recommendedName>
        <fullName evidence="3">Transposase</fullName>
    </recommendedName>
</protein>
<reference evidence="2" key="1">
    <citation type="journal article" date="2019" name="Int. J. Syst. Evol. Microbiol.">
        <title>The Global Catalogue of Microorganisms (GCM) 10K type strain sequencing project: providing services to taxonomists for standard genome sequencing and annotation.</title>
        <authorList>
            <consortium name="The Broad Institute Genomics Platform"/>
            <consortium name="The Broad Institute Genome Sequencing Center for Infectious Disease"/>
            <person name="Wu L."/>
            <person name="Ma J."/>
        </authorList>
    </citation>
    <scope>NUCLEOTIDE SEQUENCE [LARGE SCALE GENOMIC DNA]</scope>
    <source>
        <strain evidence="2">CGMCC 4.7178</strain>
    </source>
</reference>
<comment type="caution">
    <text evidence="1">The sequence shown here is derived from an EMBL/GenBank/DDBJ whole genome shotgun (WGS) entry which is preliminary data.</text>
</comment>
<accession>A0ABQ2LRK9</accession>
<name>A0ABQ2LRK9_9ACTN</name>
<gene>
    <name evidence="1" type="ORF">GCM10012287_02910</name>
</gene>